<organism evidence="2 3">
    <name type="scientific">Aliidiomarina soli</name>
    <dbReference type="NCBI Taxonomy" id="1928574"/>
    <lineage>
        <taxon>Bacteria</taxon>
        <taxon>Pseudomonadati</taxon>
        <taxon>Pseudomonadota</taxon>
        <taxon>Gammaproteobacteria</taxon>
        <taxon>Alteromonadales</taxon>
        <taxon>Idiomarinaceae</taxon>
        <taxon>Aliidiomarina</taxon>
    </lineage>
</organism>
<evidence type="ECO:0000256" key="1">
    <source>
        <dbReference type="SAM" id="SignalP"/>
    </source>
</evidence>
<feature type="chain" id="PRO_5019038552" description="Phosphate ABC transporter substrate-binding protein" evidence="1">
    <location>
        <begin position="26"/>
        <end position="133"/>
    </location>
</feature>
<comment type="caution">
    <text evidence="2">The sequence shown here is derived from an EMBL/GenBank/DDBJ whole genome shotgun (WGS) entry which is preliminary data.</text>
</comment>
<proteinExistence type="predicted"/>
<dbReference type="RefSeq" id="WP_126799065.1">
    <property type="nucleotide sequence ID" value="NZ_PIPO01000003.1"/>
</dbReference>
<dbReference type="SUPFAM" id="SSF53850">
    <property type="entry name" value="Periplasmic binding protein-like II"/>
    <property type="match status" value="1"/>
</dbReference>
<evidence type="ECO:0000313" key="3">
    <source>
        <dbReference type="Proteomes" id="UP000287823"/>
    </source>
</evidence>
<dbReference type="AlphaFoldDB" id="A0A432WI08"/>
<keyword evidence="3" id="KW-1185">Reference proteome</keyword>
<dbReference type="Proteomes" id="UP000287823">
    <property type="component" value="Unassembled WGS sequence"/>
</dbReference>
<protein>
    <recommendedName>
        <fullName evidence="4">Phosphate ABC transporter substrate-binding protein</fullName>
    </recommendedName>
</protein>
<reference evidence="2 3" key="1">
    <citation type="journal article" date="2011" name="Front. Microbiol.">
        <title>Genomic signatures of strain selection and enhancement in Bacillus atrophaeus var. globigii, a historical biowarfare simulant.</title>
        <authorList>
            <person name="Gibbons H.S."/>
            <person name="Broomall S.M."/>
            <person name="McNew L.A."/>
            <person name="Daligault H."/>
            <person name="Chapman C."/>
            <person name="Bruce D."/>
            <person name="Karavis M."/>
            <person name="Krepps M."/>
            <person name="McGregor P.A."/>
            <person name="Hong C."/>
            <person name="Park K.H."/>
            <person name="Akmal A."/>
            <person name="Feldman A."/>
            <person name="Lin J.S."/>
            <person name="Chang W.E."/>
            <person name="Higgs B.W."/>
            <person name="Demirev P."/>
            <person name="Lindquist J."/>
            <person name="Liem A."/>
            <person name="Fochler E."/>
            <person name="Read T.D."/>
            <person name="Tapia R."/>
            <person name="Johnson S."/>
            <person name="Bishop-Lilly K.A."/>
            <person name="Detter C."/>
            <person name="Han C."/>
            <person name="Sozhamannan S."/>
            <person name="Rosenzweig C.N."/>
            <person name="Skowronski E.W."/>
        </authorList>
    </citation>
    <scope>NUCLEOTIDE SEQUENCE [LARGE SCALE GENOMIC DNA]</scope>
    <source>
        <strain evidence="2 3">Y4G10-17</strain>
    </source>
</reference>
<evidence type="ECO:0000313" key="2">
    <source>
        <dbReference type="EMBL" id="RUO33357.1"/>
    </source>
</evidence>
<sequence>MLKLIKVTLLGTALVWAMASLPAMAQSGAVISQSEIDSARITRIYMGQSRELIAVNQQEGSAVRQAFEANVIGRSAEQIKAHWSRLLFTGRAAELRQVESDEAVLEYVRSNPGTIGYISDASKADDLNILLEF</sequence>
<evidence type="ECO:0008006" key="4">
    <source>
        <dbReference type="Google" id="ProtNLM"/>
    </source>
</evidence>
<feature type="signal peptide" evidence="1">
    <location>
        <begin position="1"/>
        <end position="25"/>
    </location>
</feature>
<dbReference type="EMBL" id="PIPO01000003">
    <property type="protein sequence ID" value="RUO33357.1"/>
    <property type="molecule type" value="Genomic_DNA"/>
</dbReference>
<dbReference type="Gene3D" id="3.40.190.10">
    <property type="entry name" value="Periplasmic binding protein-like II"/>
    <property type="match status" value="1"/>
</dbReference>
<gene>
    <name evidence="2" type="ORF">CWE14_09095</name>
</gene>
<keyword evidence="1" id="KW-0732">Signal</keyword>
<name>A0A432WI08_9GAMM</name>
<accession>A0A432WI08</accession>